<accession>A0AAN7NN26</accession>
<sequence length="158" mass="17731">MIAVNCCNLTKANYNRTKKARSRAKMPPKADTAFLFARNTLKPEKKILGLMLFNIFINNLETGWNAPSAKLMNDIIVGRLADTSSAEKDPILVEKLNTSNQCTCVAMNANHILGSTNSSVDSRSSDYSYCPVLKRCLEDCVQFCIFSIREICKRERVQ</sequence>
<dbReference type="AlphaFoldDB" id="A0AAN7NN26"/>
<evidence type="ECO:0000313" key="2">
    <source>
        <dbReference type="Proteomes" id="UP001333110"/>
    </source>
</evidence>
<name>A0AAN7NN26_MYCAM</name>
<keyword evidence="2" id="KW-1185">Reference proteome</keyword>
<evidence type="ECO:0000313" key="1">
    <source>
        <dbReference type="EMBL" id="KAK4828432.1"/>
    </source>
</evidence>
<gene>
    <name evidence="1" type="ORF">QYF61_026589</name>
</gene>
<protein>
    <submittedName>
        <fullName evidence="1">Uncharacterized protein</fullName>
    </submittedName>
</protein>
<dbReference type="Proteomes" id="UP001333110">
    <property type="component" value="Unassembled WGS sequence"/>
</dbReference>
<comment type="caution">
    <text evidence="1">The sequence shown here is derived from an EMBL/GenBank/DDBJ whole genome shotgun (WGS) entry which is preliminary data.</text>
</comment>
<organism evidence="1 2">
    <name type="scientific">Mycteria americana</name>
    <name type="common">Wood stork</name>
    <dbReference type="NCBI Taxonomy" id="33587"/>
    <lineage>
        <taxon>Eukaryota</taxon>
        <taxon>Metazoa</taxon>
        <taxon>Chordata</taxon>
        <taxon>Craniata</taxon>
        <taxon>Vertebrata</taxon>
        <taxon>Euteleostomi</taxon>
        <taxon>Archelosauria</taxon>
        <taxon>Archosauria</taxon>
        <taxon>Dinosauria</taxon>
        <taxon>Saurischia</taxon>
        <taxon>Theropoda</taxon>
        <taxon>Coelurosauria</taxon>
        <taxon>Aves</taxon>
        <taxon>Neognathae</taxon>
        <taxon>Neoaves</taxon>
        <taxon>Aequornithes</taxon>
        <taxon>Ciconiiformes</taxon>
        <taxon>Ciconiidae</taxon>
        <taxon>Mycteria</taxon>
    </lineage>
</organism>
<reference evidence="1 2" key="1">
    <citation type="journal article" date="2023" name="J. Hered.">
        <title>Chromosome-level genome of the wood stork (Mycteria americana) provides insight into avian chromosome evolution.</title>
        <authorList>
            <person name="Flamio R. Jr."/>
            <person name="Ramstad K.M."/>
        </authorList>
    </citation>
    <scope>NUCLEOTIDE SEQUENCE [LARGE SCALE GENOMIC DNA]</scope>
    <source>
        <strain evidence="1">JAX WOST 10</strain>
    </source>
</reference>
<proteinExistence type="predicted"/>
<dbReference type="EMBL" id="JAUNZN010000002">
    <property type="protein sequence ID" value="KAK4828432.1"/>
    <property type="molecule type" value="Genomic_DNA"/>
</dbReference>